<dbReference type="RefSeq" id="WP_161743605.1">
    <property type="nucleotide sequence ID" value="NZ_JAAAMV010000009.1"/>
</dbReference>
<evidence type="ECO:0000313" key="3">
    <source>
        <dbReference type="Proteomes" id="UP000665561"/>
    </source>
</evidence>
<feature type="domain" description="SnoaL-like" evidence="1">
    <location>
        <begin position="8"/>
        <end position="106"/>
    </location>
</feature>
<dbReference type="Pfam" id="PF12680">
    <property type="entry name" value="SnoaL_2"/>
    <property type="match status" value="1"/>
</dbReference>
<sequence length="113" mass="12421">MIALPASVKAYFDAANADRRDAFLAAFDENAFVFDDNRTFQGTEAIRNWSDADVFGARVRFSVIDATEQDGAYAVIASVDGDFDKTNLPDPFLLRHAFELSGGKIKALRVTLP</sequence>
<proteinExistence type="predicted"/>
<organism evidence="2 3">
    <name type="scientific">Paenibacillus glycinis</name>
    <dbReference type="NCBI Taxonomy" id="2697035"/>
    <lineage>
        <taxon>Bacteria</taxon>
        <taxon>Bacillati</taxon>
        <taxon>Bacillota</taxon>
        <taxon>Bacilli</taxon>
        <taxon>Bacillales</taxon>
        <taxon>Paenibacillaceae</taxon>
        <taxon>Paenibacillus</taxon>
    </lineage>
</organism>
<name>A0ABW9XQ79_9BACL</name>
<accession>A0ABW9XQ79</accession>
<protein>
    <submittedName>
        <fullName evidence="2">Nuclear transport factor 2 family protein</fullName>
    </submittedName>
</protein>
<dbReference type="InterPro" id="IPR032710">
    <property type="entry name" value="NTF2-like_dom_sf"/>
</dbReference>
<evidence type="ECO:0000259" key="1">
    <source>
        <dbReference type="Pfam" id="PF12680"/>
    </source>
</evidence>
<evidence type="ECO:0000313" key="2">
    <source>
        <dbReference type="EMBL" id="NBD24793.1"/>
    </source>
</evidence>
<gene>
    <name evidence="2" type="ORF">GT019_12990</name>
</gene>
<reference evidence="2 3" key="1">
    <citation type="submission" date="2020-01" db="EMBL/GenBank/DDBJ databases">
        <title>Paenibacillus soybeanensis sp. nov. isolated from the nodules of soybean (Glycine max(L.) Merr).</title>
        <authorList>
            <person name="Wang H."/>
        </authorList>
    </citation>
    <scope>NUCLEOTIDE SEQUENCE [LARGE SCALE GENOMIC DNA]</scope>
    <source>
        <strain evidence="2 3">T1</strain>
    </source>
</reference>
<comment type="caution">
    <text evidence="2">The sequence shown here is derived from an EMBL/GenBank/DDBJ whole genome shotgun (WGS) entry which is preliminary data.</text>
</comment>
<dbReference type="EMBL" id="JAAAMV010000009">
    <property type="protein sequence ID" value="NBD24793.1"/>
    <property type="molecule type" value="Genomic_DNA"/>
</dbReference>
<dbReference type="InterPro" id="IPR037401">
    <property type="entry name" value="SnoaL-like"/>
</dbReference>
<dbReference type="SUPFAM" id="SSF54427">
    <property type="entry name" value="NTF2-like"/>
    <property type="match status" value="1"/>
</dbReference>
<dbReference type="Proteomes" id="UP000665561">
    <property type="component" value="Unassembled WGS sequence"/>
</dbReference>
<keyword evidence="3" id="KW-1185">Reference proteome</keyword>
<dbReference type="Gene3D" id="3.10.450.50">
    <property type="match status" value="1"/>
</dbReference>